<dbReference type="Pfam" id="PF07714">
    <property type="entry name" value="PK_Tyr_Ser-Thr"/>
    <property type="match status" value="1"/>
</dbReference>
<dbReference type="SUPFAM" id="SSF56112">
    <property type="entry name" value="Protein kinase-like (PK-like)"/>
    <property type="match status" value="1"/>
</dbReference>
<name>A0A9D5C2V1_9LILI</name>
<dbReference type="Gene3D" id="1.10.510.10">
    <property type="entry name" value="Transferase(Phosphotransferase) domain 1"/>
    <property type="match status" value="1"/>
</dbReference>
<evidence type="ECO:0000256" key="2">
    <source>
        <dbReference type="ARBA" id="ARBA00022553"/>
    </source>
</evidence>
<dbReference type="PANTHER" id="PTHR48007">
    <property type="entry name" value="LEUCINE-RICH REPEAT RECEPTOR-LIKE PROTEIN KINASE PXC1"/>
    <property type="match status" value="1"/>
</dbReference>
<keyword evidence="14" id="KW-1185">Reference proteome</keyword>
<dbReference type="FunFam" id="1.10.510.10:FF:000480">
    <property type="entry name" value="Pollen receptor-like kinase 1"/>
    <property type="match status" value="1"/>
</dbReference>
<dbReference type="InterPro" id="IPR013210">
    <property type="entry name" value="LRR_N_plant-typ"/>
</dbReference>
<evidence type="ECO:0000256" key="10">
    <source>
        <dbReference type="SAM" id="Phobius"/>
    </source>
</evidence>
<evidence type="ECO:0000256" key="1">
    <source>
        <dbReference type="ARBA" id="ARBA00004167"/>
    </source>
</evidence>
<dbReference type="Gene3D" id="3.80.10.10">
    <property type="entry name" value="Ribonuclease Inhibitor"/>
    <property type="match status" value="2"/>
</dbReference>
<evidence type="ECO:0000256" key="6">
    <source>
        <dbReference type="ARBA" id="ARBA00022737"/>
    </source>
</evidence>
<dbReference type="EMBL" id="JAGGNH010000008">
    <property type="protein sequence ID" value="KAJ0965555.1"/>
    <property type="molecule type" value="Genomic_DNA"/>
</dbReference>
<evidence type="ECO:0000256" key="8">
    <source>
        <dbReference type="ARBA" id="ARBA00023136"/>
    </source>
</evidence>
<dbReference type="InterPro" id="IPR000719">
    <property type="entry name" value="Prot_kinase_dom"/>
</dbReference>
<dbReference type="Pfam" id="PF08263">
    <property type="entry name" value="LRRNT_2"/>
    <property type="match status" value="1"/>
</dbReference>
<dbReference type="GO" id="GO:0016020">
    <property type="term" value="C:membrane"/>
    <property type="evidence" value="ECO:0007669"/>
    <property type="project" value="UniProtKB-SubCell"/>
</dbReference>
<dbReference type="PROSITE" id="PS50011">
    <property type="entry name" value="PROTEIN_KINASE_DOM"/>
    <property type="match status" value="1"/>
</dbReference>
<evidence type="ECO:0000256" key="4">
    <source>
        <dbReference type="ARBA" id="ARBA00022692"/>
    </source>
</evidence>
<keyword evidence="3" id="KW-0433">Leucine-rich repeat</keyword>
<comment type="subcellular location">
    <subcellularLocation>
        <location evidence="1">Membrane</location>
        <topology evidence="1">Single-pass membrane protein</topology>
    </subcellularLocation>
</comment>
<evidence type="ECO:0000313" key="14">
    <source>
        <dbReference type="Proteomes" id="UP001085076"/>
    </source>
</evidence>
<dbReference type="InterPro" id="IPR032675">
    <property type="entry name" value="LRR_dom_sf"/>
</dbReference>
<dbReference type="InterPro" id="IPR011009">
    <property type="entry name" value="Kinase-like_dom_sf"/>
</dbReference>
<dbReference type="GO" id="GO:0005524">
    <property type="term" value="F:ATP binding"/>
    <property type="evidence" value="ECO:0007669"/>
    <property type="project" value="InterPro"/>
</dbReference>
<keyword evidence="8 10" id="KW-0472">Membrane</keyword>
<keyword evidence="7 10" id="KW-1133">Transmembrane helix</keyword>
<keyword evidence="4 10" id="KW-0812">Transmembrane</keyword>
<dbReference type="InterPro" id="IPR001611">
    <property type="entry name" value="Leu-rich_rpt"/>
</dbReference>
<dbReference type="AlphaFoldDB" id="A0A9D5C2V1"/>
<evidence type="ECO:0000256" key="7">
    <source>
        <dbReference type="ARBA" id="ARBA00022989"/>
    </source>
</evidence>
<dbReference type="Pfam" id="PF00560">
    <property type="entry name" value="LRR_1"/>
    <property type="match status" value="1"/>
</dbReference>
<evidence type="ECO:0000256" key="3">
    <source>
        <dbReference type="ARBA" id="ARBA00022614"/>
    </source>
</evidence>
<proteinExistence type="predicted"/>
<dbReference type="PANTHER" id="PTHR48007:SF64">
    <property type="entry name" value="POLLEN RECEPTOR-LIKE KINASE 1"/>
    <property type="match status" value="1"/>
</dbReference>
<reference evidence="13" key="2">
    <citation type="journal article" date="2022" name="Hortic Res">
        <title>The genome of Dioscorea zingiberensis sheds light on the biosynthesis, origin and evolution of the medicinally important diosgenin saponins.</title>
        <authorList>
            <person name="Li Y."/>
            <person name="Tan C."/>
            <person name="Li Z."/>
            <person name="Guo J."/>
            <person name="Li S."/>
            <person name="Chen X."/>
            <person name="Wang C."/>
            <person name="Dai X."/>
            <person name="Yang H."/>
            <person name="Song W."/>
            <person name="Hou L."/>
            <person name="Xu J."/>
            <person name="Tong Z."/>
            <person name="Xu A."/>
            <person name="Yuan X."/>
            <person name="Wang W."/>
            <person name="Yang Q."/>
            <person name="Chen L."/>
            <person name="Sun Z."/>
            <person name="Wang K."/>
            <person name="Pan B."/>
            <person name="Chen J."/>
            <person name="Bao Y."/>
            <person name="Liu F."/>
            <person name="Qi X."/>
            <person name="Gang D.R."/>
            <person name="Wen J."/>
            <person name="Li J."/>
        </authorList>
    </citation>
    <scope>NUCLEOTIDE SEQUENCE</scope>
    <source>
        <strain evidence="13">Dzin_1.0</strain>
    </source>
</reference>
<evidence type="ECO:0000256" key="11">
    <source>
        <dbReference type="SAM" id="SignalP"/>
    </source>
</evidence>
<feature type="transmembrane region" description="Helical" evidence="10">
    <location>
        <begin position="252"/>
        <end position="275"/>
    </location>
</feature>
<evidence type="ECO:0000256" key="5">
    <source>
        <dbReference type="ARBA" id="ARBA00022729"/>
    </source>
</evidence>
<dbReference type="InterPro" id="IPR001245">
    <property type="entry name" value="Ser-Thr/Tyr_kinase_cat_dom"/>
</dbReference>
<accession>A0A9D5C2V1</accession>
<comment type="caution">
    <text evidence="13">The sequence shown here is derived from an EMBL/GenBank/DDBJ whole genome shotgun (WGS) entry which is preliminary data.</text>
</comment>
<keyword evidence="6" id="KW-0677">Repeat</keyword>
<dbReference type="SUPFAM" id="SSF52058">
    <property type="entry name" value="L domain-like"/>
    <property type="match status" value="1"/>
</dbReference>
<reference evidence="13" key="1">
    <citation type="submission" date="2021-03" db="EMBL/GenBank/DDBJ databases">
        <authorList>
            <person name="Li Z."/>
            <person name="Yang C."/>
        </authorList>
    </citation>
    <scope>NUCLEOTIDE SEQUENCE</scope>
    <source>
        <strain evidence="13">Dzin_1.0</strain>
        <tissue evidence="13">Leaf</tissue>
    </source>
</reference>
<dbReference type="Proteomes" id="UP001085076">
    <property type="component" value="Miscellaneous, Linkage group lg08"/>
</dbReference>
<feature type="domain" description="Protein kinase" evidence="12">
    <location>
        <begin position="347"/>
        <end position="670"/>
    </location>
</feature>
<keyword evidence="2" id="KW-0597">Phosphoprotein</keyword>
<gene>
    <name evidence="13" type="ORF">J5N97_026693</name>
</gene>
<feature type="signal peptide" evidence="11">
    <location>
        <begin position="1"/>
        <end position="21"/>
    </location>
</feature>
<feature type="chain" id="PRO_5038994925" description="Protein kinase domain-containing protein" evidence="11">
    <location>
        <begin position="22"/>
        <end position="670"/>
    </location>
</feature>
<organism evidence="13 14">
    <name type="scientific">Dioscorea zingiberensis</name>
    <dbReference type="NCBI Taxonomy" id="325984"/>
    <lineage>
        <taxon>Eukaryota</taxon>
        <taxon>Viridiplantae</taxon>
        <taxon>Streptophyta</taxon>
        <taxon>Embryophyta</taxon>
        <taxon>Tracheophyta</taxon>
        <taxon>Spermatophyta</taxon>
        <taxon>Magnoliopsida</taxon>
        <taxon>Liliopsida</taxon>
        <taxon>Dioscoreales</taxon>
        <taxon>Dioscoreaceae</taxon>
        <taxon>Dioscorea</taxon>
    </lineage>
</organism>
<evidence type="ECO:0000256" key="9">
    <source>
        <dbReference type="ARBA" id="ARBA00023170"/>
    </source>
</evidence>
<dbReference type="Pfam" id="PF13855">
    <property type="entry name" value="LRR_8"/>
    <property type="match status" value="1"/>
</dbReference>
<evidence type="ECO:0000259" key="12">
    <source>
        <dbReference type="PROSITE" id="PS50011"/>
    </source>
</evidence>
<dbReference type="GO" id="GO:0004672">
    <property type="term" value="F:protein kinase activity"/>
    <property type="evidence" value="ECO:0007669"/>
    <property type="project" value="InterPro"/>
</dbReference>
<keyword evidence="9" id="KW-0675">Receptor</keyword>
<dbReference type="OrthoDB" id="6425216at2759"/>
<keyword evidence="5 11" id="KW-0732">Signal</keyword>
<dbReference type="Gene3D" id="3.30.200.20">
    <property type="entry name" value="Phosphorylase Kinase, domain 1"/>
    <property type="match status" value="1"/>
</dbReference>
<protein>
    <recommendedName>
        <fullName evidence="12">Protein kinase domain-containing protein</fullName>
    </recommendedName>
</protein>
<sequence>MNSTQPLQLLATSLFFFMALAMHVSISADTDILLSFKSTLTDNNGALHDWITGSNPCIGSKTNWTGIICGDGGAVLGLQLENMNLSGILNLDNLSGLLSLRTISFKNNSFDGRMPSILRLRGLRSIYLSMNKFSGEIPDNAFEGMGALRRVHLWMNQFTGSIPGSLAGLQRLVELRLEDNRFDGGLPELRQRGLELVDVSNNNLGGQIPSSLSRMDPSFFTGNKDLCGAPLLQCKEEKAEEEKAGKKLATPLFISLITVVIAVVLAIAGVIITILQRRKSKKEKFIVIGEAPSPAKPKEDSQSFILPYSYQSEEYEERKEVEENGKLVFVREERERFEMQDLLRASAEVLGRGGSFSLGSSYKAKVMNGPCVVVKRFSKVMKRVSKDEFHEHMKNLGRLSHPNLLPYIAYYYRKEEKILINHYIPNGSLANLLHKDSSSSSNKMLNWGTRLKIVKGVARGLAYLHEAKKPSMNIPHGNLKSSNVLLDENFEPLLTDYGLEPLIGETQASQVMVAYKSPEFAQYGRATRMSDVWSLGILILELLTGKSPGNYERRGRGGDTDLVSWVKSVVREEWTGEVFDGKMKDIRNSEGDMLKLLQIGLGCCEWNLEKRWDLKRGVNQIMELKNNENNEDDYSLFLSDAGGGEGSYYSSTAITDDDFSFTAKSLRHDY</sequence>
<evidence type="ECO:0000313" key="13">
    <source>
        <dbReference type="EMBL" id="KAJ0965555.1"/>
    </source>
</evidence>
<dbReference type="InterPro" id="IPR046959">
    <property type="entry name" value="PRK1-6/SRF4-like"/>
</dbReference>